<protein>
    <submittedName>
        <fullName evidence="1">Uncharacterized protein</fullName>
    </submittedName>
</protein>
<keyword evidence="2" id="KW-1185">Reference proteome</keyword>
<name>A0A248VDR4_9BURK</name>
<dbReference type="Proteomes" id="UP000215158">
    <property type="component" value="Chromosome 1"/>
</dbReference>
<reference evidence="1 2" key="1">
    <citation type="submission" date="2017-08" db="EMBL/GenBank/DDBJ databases">
        <title>Identification and genetic characteristics of simultaneous BTEX- and naphthalene-degrading Paraburkholderia sp. BN5 isolated from petroleum-contaminated soil.</title>
        <authorList>
            <person name="Lee Y."/>
            <person name="Jeon C.O."/>
        </authorList>
    </citation>
    <scope>NUCLEOTIDE SEQUENCE [LARGE SCALE GENOMIC DNA]</scope>
    <source>
        <strain evidence="1 2">BN5</strain>
    </source>
</reference>
<accession>A0A248VDR4</accession>
<evidence type="ECO:0000313" key="1">
    <source>
        <dbReference type="EMBL" id="ASV96721.1"/>
    </source>
</evidence>
<proteinExistence type="predicted"/>
<organism evidence="1 2">
    <name type="scientific">Paraburkholderia aromaticivorans</name>
    <dbReference type="NCBI Taxonomy" id="2026199"/>
    <lineage>
        <taxon>Bacteria</taxon>
        <taxon>Pseudomonadati</taxon>
        <taxon>Pseudomonadota</taxon>
        <taxon>Betaproteobacteria</taxon>
        <taxon>Burkholderiales</taxon>
        <taxon>Burkholderiaceae</taxon>
        <taxon>Paraburkholderia</taxon>
    </lineage>
</organism>
<sequence length="122" mass="12468">MREYRRFTASAAVESSFLSSGDHCRSGRVVKQPATACVVTKKAAAKKAVATKSSAAKEAVFAVLKVPAKTAGSKKTVSVKTVATKVEGAAVFTAFGAIRAAIYAIMSRGASAGIRVAGISSK</sequence>
<gene>
    <name evidence="1" type="ORF">CJU94_00115</name>
</gene>
<evidence type="ECO:0000313" key="2">
    <source>
        <dbReference type="Proteomes" id="UP000215158"/>
    </source>
</evidence>
<dbReference type="EMBL" id="CP022989">
    <property type="protein sequence ID" value="ASV96721.1"/>
    <property type="molecule type" value="Genomic_DNA"/>
</dbReference>
<dbReference type="AlphaFoldDB" id="A0A248VDR4"/>
<dbReference type="KEGG" id="parb:CJU94_00115"/>